<dbReference type="PANTHER" id="PTHR30466:SF11">
    <property type="entry name" value="FLAVIN-DEPENDENT MONOOXYGENASE, REDUCTASE SUBUNIT HSAB"/>
    <property type="match status" value="1"/>
</dbReference>
<name>A0A7W9N1A1_9MICC</name>
<protein>
    <submittedName>
        <fullName evidence="4">Flavin reductase (DIM6/NTAB) family NADH-FMN oxidoreductase RutF</fullName>
    </submittedName>
</protein>
<reference evidence="4 5" key="1">
    <citation type="submission" date="2020-08" db="EMBL/GenBank/DDBJ databases">
        <title>Sequencing the genomes of 1000 actinobacteria strains.</title>
        <authorList>
            <person name="Klenk H.-P."/>
        </authorList>
    </citation>
    <scope>NUCLEOTIDE SEQUENCE [LARGE SCALE GENOMIC DNA]</scope>
    <source>
        <strain evidence="4 5">DSM 17945</strain>
    </source>
</reference>
<dbReference type="AlphaFoldDB" id="A0A7W9N1A1"/>
<dbReference type="GO" id="GO:0042602">
    <property type="term" value="F:riboflavin reductase (NADPH) activity"/>
    <property type="evidence" value="ECO:0007669"/>
    <property type="project" value="TreeGrafter"/>
</dbReference>
<dbReference type="PANTHER" id="PTHR30466">
    <property type="entry name" value="FLAVIN REDUCTASE"/>
    <property type="match status" value="1"/>
</dbReference>
<dbReference type="Pfam" id="PF01613">
    <property type="entry name" value="Flavin_Reduct"/>
    <property type="match status" value="1"/>
</dbReference>
<evidence type="ECO:0000313" key="5">
    <source>
        <dbReference type="Proteomes" id="UP000567246"/>
    </source>
</evidence>
<dbReference type="InterPro" id="IPR012349">
    <property type="entry name" value="Split_barrel_FMN-bd"/>
</dbReference>
<dbReference type="Proteomes" id="UP000567246">
    <property type="component" value="Unassembled WGS sequence"/>
</dbReference>
<keyword evidence="5" id="KW-1185">Reference proteome</keyword>
<evidence type="ECO:0000259" key="3">
    <source>
        <dbReference type="SMART" id="SM00903"/>
    </source>
</evidence>
<comment type="caution">
    <text evidence="4">The sequence shown here is derived from an EMBL/GenBank/DDBJ whole genome shotgun (WGS) entry which is preliminary data.</text>
</comment>
<accession>A0A7W9N1A1</accession>
<sequence length="174" mass="18890">MTRTLDDRTRVWDTDLSHHNLRSGLSAFPTGVVAVAGLAEDRREVMVSSSFGVGISWEPALVAFSAQNTSRTWPRLRQAASLGVSLLAADQTHLCRQLASREGDRFAGLDVHVSPNEALLIEGAALWLETRLHAEVPAGDHTVVLLEVTGFADHTDEVAPAALHRNLFHGLRAL</sequence>
<dbReference type="Gene3D" id="2.30.110.10">
    <property type="entry name" value="Electron Transport, Fmn-binding Protein, Chain A"/>
    <property type="match status" value="1"/>
</dbReference>
<evidence type="ECO:0000256" key="1">
    <source>
        <dbReference type="ARBA" id="ARBA00008898"/>
    </source>
</evidence>
<evidence type="ECO:0000256" key="2">
    <source>
        <dbReference type="ARBA" id="ARBA00023002"/>
    </source>
</evidence>
<dbReference type="SUPFAM" id="SSF50475">
    <property type="entry name" value="FMN-binding split barrel"/>
    <property type="match status" value="1"/>
</dbReference>
<dbReference type="EMBL" id="JACHMW010000001">
    <property type="protein sequence ID" value="MBB5849855.1"/>
    <property type="molecule type" value="Genomic_DNA"/>
</dbReference>
<gene>
    <name evidence="4" type="ORF">HDA33_002419</name>
</gene>
<dbReference type="InterPro" id="IPR050268">
    <property type="entry name" value="NADH-dep_flavin_reductase"/>
</dbReference>
<dbReference type="SMART" id="SM00903">
    <property type="entry name" value="Flavin_Reduct"/>
    <property type="match status" value="1"/>
</dbReference>
<comment type="similarity">
    <text evidence="1">Belongs to the non-flavoprotein flavin reductase family.</text>
</comment>
<dbReference type="InterPro" id="IPR002563">
    <property type="entry name" value="Flavin_Rdtase-like_dom"/>
</dbReference>
<dbReference type="RefSeq" id="WP_184173580.1">
    <property type="nucleotide sequence ID" value="NZ_BAABAG010000006.1"/>
</dbReference>
<organism evidence="4 5">
    <name type="scientific">Micrococcus endophyticus</name>
    <dbReference type="NCBI Taxonomy" id="455343"/>
    <lineage>
        <taxon>Bacteria</taxon>
        <taxon>Bacillati</taxon>
        <taxon>Actinomycetota</taxon>
        <taxon>Actinomycetes</taxon>
        <taxon>Micrococcales</taxon>
        <taxon>Micrococcaceae</taxon>
        <taxon>Micrococcus</taxon>
    </lineage>
</organism>
<dbReference type="GO" id="GO:0010181">
    <property type="term" value="F:FMN binding"/>
    <property type="evidence" value="ECO:0007669"/>
    <property type="project" value="InterPro"/>
</dbReference>
<proteinExistence type="inferred from homology"/>
<feature type="domain" description="Flavin reductase like" evidence="3">
    <location>
        <begin position="25"/>
        <end position="170"/>
    </location>
</feature>
<evidence type="ECO:0000313" key="4">
    <source>
        <dbReference type="EMBL" id="MBB5849855.1"/>
    </source>
</evidence>
<keyword evidence="2" id="KW-0560">Oxidoreductase</keyword>